<evidence type="ECO:0000313" key="12">
    <source>
        <dbReference type="Proteomes" id="UP001255185"/>
    </source>
</evidence>
<dbReference type="EMBL" id="JAVDVI010000009">
    <property type="protein sequence ID" value="MDR6968267.1"/>
    <property type="molecule type" value="Genomic_DNA"/>
</dbReference>
<dbReference type="PANTHER" id="PTHR30069">
    <property type="entry name" value="TONB-DEPENDENT OUTER MEMBRANE RECEPTOR"/>
    <property type="match status" value="1"/>
</dbReference>
<dbReference type="Proteomes" id="UP001255185">
    <property type="component" value="Unassembled WGS sequence"/>
</dbReference>
<proteinExistence type="inferred from homology"/>
<evidence type="ECO:0000256" key="4">
    <source>
        <dbReference type="ARBA" id="ARBA00022692"/>
    </source>
</evidence>
<dbReference type="InterPro" id="IPR037066">
    <property type="entry name" value="Plug_dom_sf"/>
</dbReference>
<evidence type="ECO:0000256" key="1">
    <source>
        <dbReference type="ARBA" id="ARBA00004571"/>
    </source>
</evidence>
<dbReference type="RefSeq" id="WP_310026785.1">
    <property type="nucleotide sequence ID" value="NZ_JAVDVI010000009.1"/>
</dbReference>
<accession>A0ABU1TQL3</accession>
<dbReference type="InterPro" id="IPR039426">
    <property type="entry name" value="TonB-dep_rcpt-like"/>
</dbReference>
<organism evidence="11 12">
    <name type="scientific">Flavobacterium arsenatis</name>
    <dbReference type="NCBI Taxonomy" id="1484332"/>
    <lineage>
        <taxon>Bacteria</taxon>
        <taxon>Pseudomonadati</taxon>
        <taxon>Bacteroidota</taxon>
        <taxon>Flavobacteriia</taxon>
        <taxon>Flavobacteriales</taxon>
        <taxon>Flavobacteriaceae</taxon>
        <taxon>Flavobacterium</taxon>
    </lineage>
</organism>
<keyword evidence="6 8" id="KW-0472">Membrane</keyword>
<evidence type="ECO:0000259" key="10">
    <source>
        <dbReference type="Pfam" id="PF07715"/>
    </source>
</evidence>
<sequence length="703" mass="80753">MRSKLFLLSFSFLSFSVFAQEKEQDSLINNLSEVVITGQYNAQSVKKSVFQVKVISREDIDRQAGNNLADLLNQTLNINIIPNASSGKSSVQLFGLDAQYFKILVDNIPIINDEGLGNNTDLTQINLDDIQQIEIVEGSMGVEYGANAVSGIINIITKKNSKYKWEITPYIQEETIGKEYNLVDRGRHIQSLKVGHNFNEKWYANALITTNDFKGFLNDKKGKNHIENDGLRGYEWLPKEQLNVKSLISYNLKDHRFFYKFEFFKETTDRFDSFVDDGHHTQTQTTRPRSADEIFESERFFHHLNLTGKFNFMNYDASFSFQQQKRNVETYNYWIRTGEKFDVKNFEYESRDGFYSKANFSNFLKSENVDFQLGYEISEINGYLSSIAGLFQDNIDRRLGSYDVYGSTEVKINDKISIRPGVRALFSSQFSTQTALSLSSRFFLKNDYELRAIVGTSPRLPNYEEMYTYLVDVNHNVQGNPDLNPEQGVSAFLHLNKISKFKSGIQLSNKFSAWYIDVKDRIELIIVNQTPLQYQYRNIDVYKTIGTSFTSSLNYKNWIVNAGVTFAGVSKVLDSQENHSDDFLYGFQLNANLSYRVEKINTVFSAFVKYNGPQYQFVNQENENGESILVRGKQDGFTWLDATVKKSFFKNNFEVTVGARNILDITTINTTSVEGGAHSGPPTNILMGYGRSYFMKLLYKLNF</sequence>
<evidence type="ECO:0000313" key="11">
    <source>
        <dbReference type="EMBL" id="MDR6968267.1"/>
    </source>
</evidence>
<evidence type="ECO:0000256" key="3">
    <source>
        <dbReference type="ARBA" id="ARBA00022452"/>
    </source>
</evidence>
<feature type="domain" description="TonB-dependent receptor plug" evidence="10">
    <location>
        <begin position="46"/>
        <end position="152"/>
    </location>
</feature>
<dbReference type="InterPro" id="IPR036942">
    <property type="entry name" value="Beta-barrel_TonB_sf"/>
</dbReference>
<keyword evidence="11" id="KW-0675">Receptor</keyword>
<keyword evidence="7 8" id="KW-0998">Cell outer membrane</keyword>
<comment type="similarity">
    <text evidence="8">Belongs to the TonB-dependent receptor family.</text>
</comment>
<keyword evidence="12" id="KW-1185">Reference proteome</keyword>
<evidence type="ECO:0000256" key="7">
    <source>
        <dbReference type="ARBA" id="ARBA00023237"/>
    </source>
</evidence>
<protein>
    <submittedName>
        <fullName evidence="11">Outer membrane receptor for ferrienterochelin and colicins</fullName>
    </submittedName>
</protein>
<evidence type="ECO:0000256" key="6">
    <source>
        <dbReference type="ARBA" id="ARBA00023136"/>
    </source>
</evidence>
<evidence type="ECO:0000256" key="8">
    <source>
        <dbReference type="PROSITE-ProRule" id="PRU01360"/>
    </source>
</evidence>
<dbReference type="PANTHER" id="PTHR30069:SF29">
    <property type="entry name" value="HEMOGLOBIN AND HEMOGLOBIN-HAPTOGLOBIN-BINDING PROTEIN 1-RELATED"/>
    <property type="match status" value="1"/>
</dbReference>
<dbReference type="Gene3D" id="2.170.130.10">
    <property type="entry name" value="TonB-dependent receptor, plug domain"/>
    <property type="match status" value="1"/>
</dbReference>
<name>A0ABU1TQL3_9FLAO</name>
<keyword evidence="2 8" id="KW-0813">Transport</keyword>
<dbReference type="Pfam" id="PF07715">
    <property type="entry name" value="Plug"/>
    <property type="match status" value="1"/>
</dbReference>
<comment type="subcellular location">
    <subcellularLocation>
        <location evidence="1 8">Cell outer membrane</location>
        <topology evidence="1 8">Multi-pass membrane protein</topology>
    </subcellularLocation>
</comment>
<dbReference type="Gene3D" id="2.40.170.20">
    <property type="entry name" value="TonB-dependent receptor, beta-barrel domain"/>
    <property type="match status" value="1"/>
</dbReference>
<keyword evidence="3 8" id="KW-1134">Transmembrane beta strand</keyword>
<evidence type="ECO:0000256" key="5">
    <source>
        <dbReference type="ARBA" id="ARBA00022729"/>
    </source>
</evidence>
<gene>
    <name evidence="11" type="ORF">J2X31_002284</name>
</gene>
<feature type="signal peptide" evidence="9">
    <location>
        <begin position="1"/>
        <end position="19"/>
    </location>
</feature>
<keyword evidence="4 8" id="KW-0812">Transmembrane</keyword>
<comment type="caution">
    <text evidence="11">The sequence shown here is derived from an EMBL/GenBank/DDBJ whole genome shotgun (WGS) entry which is preliminary data.</text>
</comment>
<feature type="chain" id="PRO_5045410257" evidence="9">
    <location>
        <begin position="20"/>
        <end position="703"/>
    </location>
</feature>
<evidence type="ECO:0000256" key="9">
    <source>
        <dbReference type="SAM" id="SignalP"/>
    </source>
</evidence>
<reference evidence="11 12" key="1">
    <citation type="submission" date="2023-07" db="EMBL/GenBank/DDBJ databases">
        <title>Sorghum-associated microbial communities from plants grown in Nebraska, USA.</title>
        <authorList>
            <person name="Schachtman D."/>
        </authorList>
    </citation>
    <scope>NUCLEOTIDE SEQUENCE [LARGE SCALE GENOMIC DNA]</scope>
    <source>
        <strain evidence="11 12">3773</strain>
    </source>
</reference>
<dbReference type="InterPro" id="IPR012910">
    <property type="entry name" value="Plug_dom"/>
</dbReference>
<evidence type="ECO:0000256" key="2">
    <source>
        <dbReference type="ARBA" id="ARBA00022448"/>
    </source>
</evidence>
<keyword evidence="5 9" id="KW-0732">Signal</keyword>
<dbReference type="SUPFAM" id="SSF56935">
    <property type="entry name" value="Porins"/>
    <property type="match status" value="1"/>
</dbReference>
<dbReference type="PROSITE" id="PS52016">
    <property type="entry name" value="TONB_DEPENDENT_REC_3"/>
    <property type="match status" value="1"/>
</dbReference>